<evidence type="ECO:0000256" key="2">
    <source>
        <dbReference type="ARBA" id="ARBA00022980"/>
    </source>
</evidence>
<reference evidence="6 7" key="1">
    <citation type="journal article" date="2015" name="Nature">
        <title>rRNA introns, odd ribosomes, and small enigmatic genomes across a large radiation of phyla.</title>
        <authorList>
            <person name="Brown C.T."/>
            <person name="Hug L.A."/>
            <person name="Thomas B.C."/>
            <person name="Sharon I."/>
            <person name="Castelle C.J."/>
            <person name="Singh A."/>
            <person name="Wilkins M.J."/>
            <person name="Williams K.H."/>
            <person name="Banfield J.F."/>
        </authorList>
    </citation>
    <scope>NUCLEOTIDE SEQUENCE [LARGE SCALE GENOMIC DNA]</scope>
</reference>
<dbReference type="GO" id="GO:0006412">
    <property type="term" value="P:translation"/>
    <property type="evidence" value="ECO:0007669"/>
    <property type="project" value="InterPro"/>
</dbReference>
<evidence type="ECO:0000313" key="7">
    <source>
        <dbReference type="Proteomes" id="UP000034852"/>
    </source>
</evidence>
<comment type="caution">
    <text evidence="6">The sequence shown here is derived from an EMBL/GenBank/DDBJ whole genome shotgun (WGS) entry which is preliminary data.</text>
</comment>
<dbReference type="GO" id="GO:0019843">
    <property type="term" value="F:rRNA binding"/>
    <property type="evidence" value="ECO:0007669"/>
    <property type="project" value="UniProtKB-KW"/>
</dbReference>
<proteinExistence type="inferred from homology"/>
<evidence type="ECO:0000256" key="1">
    <source>
        <dbReference type="ARBA" id="ARBA00008563"/>
    </source>
</evidence>
<gene>
    <name evidence="6" type="ORF">US52_C0059G0005</name>
</gene>
<keyword evidence="5" id="KW-0694">RNA-binding</keyword>
<dbReference type="GO" id="GO:1990904">
    <property type="term" value="C:ribonucleoprotein complex"/>
    <property type="evidence" value="ECO:0007669"/>
    <property type="project" value="UniProtKB-KW"/>
</dbReference>
<dbReference type="GO" id="GO:0005840">
    <property type="term" value="C:ribosome"/>
    <property type="evidence" value="ECO:0007669"/>
    <property type="project" value="UniProtKB-KW"/>
</dbReference>
<dbReference type="Pfam" id="PF00829">
    <property type="entry name" value="Ribosomal_L21p"/>
    <property type="match status" value="1"/>
</dbReference>
<dbReference type="PANTHER" id="PTHR21349:SF0">
    <property type="entry name" value="LARGE RIBOSOMAL SUBUNIT PROTEIN BL21M"/>
    <property type="match status" value="1"/>
</dbReference>
<dbReference type="PANTHER" id="PTHR21349">
    <property type="entry name" value="50S RIBOSOMAL PROTEIN L21"/>
    <property type="match status" value="1"/>
</dbReference>
<name>A0A0G0K1B8_9BACT</name>
<keyword evidence="5" id="KW-0699">rRNA-binding</keyword>
<evidence type="ECO:0000256" key="3">
    <source>
        <dbReference type="ARBA" id="ARBA00023274"/>
    </source>
</evidence>
<dbReference type="InterPro" id="IPR001787">
    <property type="entry name" value="Ribosomal_bL21"/>
</dbReference>
<dbReference type="InterPro" id="IPR028909">
    <property type="entry name" value="bL21-like"/>
</dbReference>
<sequence length="104" mass="11736">MKDDFVVVKIGKSQEIVKKGDEVLVHTISGEPKTKITLDQVLMSFKGGKVELGKPFIASAKVEAIILEQTKGEKVRKETFKAKSRERRHVGFRQSLTKIKIEKI</sequence>
<dbReference type="SUPFAM" id="SSF141091">
    <property type="entry name" value="L21p-like"/>
    <property type="match status" value="1"/>
</dbReference>
<organism evidence="6 7">
    <name type="scientific">candidate division WS6 bacterium GW2011_GWA2_37_6</name>
    <dbReference type="NCBI Taxonomy" id="1619087"/>
    <lineage>
        <taxon>Bacteria</taxon>
        <taxon>Candidatus Dojkabacteria</taxon>
    </lineage>
</organism>
<accession>A0A0G0K1B8</accession>
<keyword evidence="3 5" id="KW-0687">Ribonucleoprotein</keyword>
<comment type="similarity">
    <text evidence="1 5">Belongs to the bacterial ribosomal protein bL21 family.</text>
</comment>
<dbReference type="NCBIfam" id="TIGR00061">
    <property type="entry name" value="L21"/>
    <property type="match status" value="1"/>
</dbReference>
<dbReference type="GO" id="GO:0003735">
    <property type="term" value="F:structural constituent of ribosome"/>
    <property type="evidence" value="ECO:0007669"/>
    <property type="project" value="InterPro"/>
</dbReference>
<evidence type="ECO:0000256" key="5">
    <source>
        <dbReference type="RuleBase" id="RU000562"/>
    </source>
</evidence>
<dbReference type="EMBL" id="LBTH01000059">
    <property type="protein sequence ID" value="KKQ34441.1"/>
    <property type="molecule type" value="Genomic_DNA"/>
</dbReference>
<dbReference type="GO" id="GO:0005737">
    <property type="term" value="C:cytoplasm"/>
    <property type="evidence" value="ECO:0007669"/>
    <property type="project" value="UniProtKB-ARBA"/>
</dbReference>
<dbReference type="AlphaFoldDB" id="A0A0G0K1B8"/>
<evidence type="ECO:0000313" key="6">
    <source>
        <dbReference type="EMBL" id="KKQ34441.1"/>
    </source>
</evidence>
<dbReference type="Proteomes" id="UP000034852">
    <property type="component" value="Unassembled WGS sequence"/>
</dbReference>
<dbReference type="InterPro" id="IPR036164">
    <property type="entry name" value="bL21-like_sf"/>
</dbReference>
<evidence type="ECO:0000256" key="4">
    <source>
        <dbReference type="ARBA" id="ARBA00035483"/>
    </source>
</evidence>
<keyword evidence="2 5" id="KW-0689">Ribosomal protein</keyword>
<comment type="function">
    <text evidence="5">This protein binds to 23S rRNA in the presence of protein L20.</text>
</comment>
<protein>
    <recommendedName>
        <fullName evidence="4 5">50S ribosomal protein L21</fullName>
    </recommendedName>
</protein>